<feature type="transmembrane region" description="Helical" evidence="7">
    <location>
        <begin position="265"/>
        <end position="287"/>
    </location>
</feature>
<proteinExistence type="inferred from homology"/>
<evidence type="ECO:0000256" key="2">
    <source>
        <dbReference type="ARBA" id="ARBA00009816"/>
    </source>
</evidence>
<dbReference type="AlphaFoldDB" id="A0AAV8YL86"/>
<dbReference type="EMBL" id="JAPWTK010000086">
    <property type="protein sequence ID" value="KAJ8951370.1"/>
    <property type="molecule type" value="Genomic_DNA"/>
</dbReference>
<keyword evidence="5 7" id="KW-0472">Membrane</keyword>
<evidence type="ECO:0000256" key="3">
    <source>
        <dbReference type="ARBA" id="ARBA00022692"/>
    </source>
</evidence>
<gene>
    <name evidence="8" type="ORF">NQ318_009306</name>
</gene>
<organism evidence="8 9">
    <name type="scientific">Aromia moschata</name>
    <dbReference type="NCBI Taxonomy" id="1265417"/>
    <lineage>
        <taxon>Eukaryota</taxon>
        <taxon>Metazoa</taxon>
        <taxon>Ecdysozoa</taxon>
        <taxon>Arthropoda</taxon>
        <taxon>Hexapoda</taxon>
        <taxon>Insecta</taxon>
        <taxon>Pterygota</taxon>
        <taxon>Neoptera</taxon>
        <taxon>Endopterygota</taxon>
        <taxon>Coleoptera</taxon>
        <taxon>Polyphaga</taxon>
        <taxon>Cucujiformia</taxon>
        <taxon>Chrysomeloidea</taxon>
        <taxon>Cerambycidae</taxon>
        <taxon>Cerambycinae</taxon>
        <taxon>Callichromatini</taxon>
        <taxon>Aromia</taxon>
    </lineage>
</organism>
<dbReference type="GO" id="GO:0015031">
    <property type="term" value="P:protein transport"/>
    <property type="evidence" value="ECO:0007669"/>
    <property type="project" value="InterPro"/>
</dbReference>
<protein>
    <recommendedName>
        <fullName evidence="10">Dual oxidase maturation factor 1</fullName>
    </recommendedName>
</protein>
<feature type="transmembrane region" description="Helical" evidence="7">
    <location>
        <begin position="53"/>
        <end position="73"/>
    </location>
</feature>
<evidence type="ECO:0000256" key="1">
    <source>
        <dbReference type="ARBA" id="ARBA00004141"/>
    </source>
</evidence>
<name>A0AAV8YL86_9CUCU</name>
<comment type="subcellular location">
    <subcellularLocation>
        <location evidence="1">Membrane</location>
        <topology evidence="1">Multi-pass membrane protein</topology>
    </subcellularLocation>
</comment>
<evidence type="ECO:0000256" key="4">
    <source>
        <dbReference type="ARBA" id="ARBA00022989"/>
    </source>
</evidence>
<feature type="transmembrane region" description="Helical" evidence="7">
    <location>
        <begin position="197"/>
        <end position="217"/>
    </location>
</feature>
<dbReference type="PANTHER" id="PTHR31158:SF1">
    <property type="entry name" value="DOXA1 FACTOR-RELATED"/>
    <property type="match status" value="1"/>
</dbReference>
<evidence type="ECO:0008006" key="10">
    <source>
        <dbReference type="Google" id="ProtNLM"/>
    </source>
</evidence>
<dbReference type="Pfam" id="PF10204">
    <property type="entry name" value="DuoxA"/>
    <property type="match status" value="1"/>
</dbReference>
<reference evidence="8" key="1">
    <citation type="journal article" date="2023" name="Insect Mol. Biol.">
        <title>Genome sequencing provides insights into the evolution of gene families encoding plant cell wall-degrading enzymes in longhorned beetles.</title>
        <authorList>
            <person name="Shin N.R."/>
            <person name="Okamura Y."/>
            <person name="Kirsch R."/>
            <person name="Pauchet Y."/>
        </authorList>
    </citation>
    <scope>NUCLEOTIDE SEQUENCE</scope>
    <source>
        <strain evidence="8">AMC_N1</strain>
    </source>
</reference>
<dbReference type="GO" id="GO:0005789">
    <property type="term" value="C:endoplasmic reticulum membrane"/>
    <property type="evidence" value="ECO:0007669"/>
    <property type="project" value="InterPro"/>
</dbReference>
<evidence type="ECO:0000256" key="6">
    <source>
        <dbReference type="ARBA" id="ARBA00023180"/>
    </source>
</evidence>
<dbReference type="PANTHER" id="PTHR31158">
    <property type="entry name" value="DUAL OXIDASE 2"/>
    <property type="match status" value="1"/>
</dbReference>
<feature type="transmembrane region" description="Helical" evidence="7">
    <location>
        <begin position="26"/>
        <end position="46"/>
    </location>
</feature>
<accession>A0AAV8YL86</accession>
<evidence type="ECO:0000256" key="5">
    <source>
        <dbReference type="ARBA" id="ARBA00023136"/>
    </source>
</evidence>
<evidence type="ECO:0000256" key="7">
    <source>
        <dbReference type="SAM" id="Phobius"/>
    </source>
</evidence>
<feature type="transmembrane region" description="Helical" evidence="7">
    <location>
        <begin position="224"/>
        <end position="245"/>
    </location>
</feature>
<evidence type="ECO:0000313" key="8">
    <source>
        <dbReference type="EMBL" id="KAJ8951370.1"/>
    </source>
</evidence>
<keyword evidence="3 7" id="KW-0812">Transmembrane</keyword>
<keyword evidence="6" id="KW-0325">Glycoprotein</keyword>
<dbReference type="InterPro" id="IPR018469">
    <property type="entry name" value="Dual_oxidase_maturation_fac"/>
</dbReference>
<keyword evidence="9" id="KW-1185">Reference proteome</keyword>
<keyword evidence="4 7" id="KW-1133">Transmembrane helix</keyword>
<sequence>MWFDLGRSEGYPTQYAPNATPVTVDVLEAGLITAFVILGFSFLVSLPTTSLKANGIIFARVSITLFIGVFLLVNNFGQEWEVGHVRTKTAYKAGTGEEINATMSLKIALRGVNVTLKGVPRNSAGVLRNEIINYNERFEWTWDQGRFGFGPSAGLLQREFRAAQIRGLPLPIIWIMDYFIIDGEGFRFGRFYRTAGWYTHIILWTAFACWLLANILFRSVLSYGAYFLGTCGILQLVANLIWLVVRNPIPLVIPFEEDKLVTKFGFNFWMTFVVGILCIILSGIILFMDYMYDQELYALFGINPLNNYDEVVYLTKEERQLLRPKNPHVTSGDIPLVELMGETSQDDEDVDYLPVYLKRRKTVSVAPAVTRSNKPRHLRPLPAPEEFE</sequence>
<comment type="similarity">
    <text evidence="2">Belongs to the DUOXA family.</text>
</comment>
<comment type="caution">
    <text evidence="8">The sequence shown here is derived from an EMBL/GenBank/DDBJ whole genome shotgun (WGS) entry which is preliminary data.</text>
</comment>
<dbReference type="Proteomes" id="UP001162162">
    <property type="component" value="Unassembled WGS sequence"/>
</dbReference>
<evidence type="ECO:0000313" key="9">
    <source>
        <dbReference type="Proteomes" id="UP001162162"/>
    </source>
</evidence>